<dbReference type="InterPro" id="IPR043129">
    <property type="entry name" value="ATPase_NBD"/>
</dbReference>
<dbReference type="SUPFAM" id="SSF53067">
    <property type="entry name" value="Actin-like ATPase domain"/>
    <property type="match status" value="1"/>
</dbReference>
<dbReference type="AlphaFoldDB" id="A0A268S6U4"/>
<name>A0A268S6U4_SHOCL</name>
<dbReference type="Proteomes" id="UP000216133">
    <property type="component" value="Unassembled WGS sequence"/>
</dbReference>
<evidence type="ECO:0000313" key="3">
    <source>
        <dbReference type="Proteomes" id="UP000216133"/>
    </source>
</evidence>
<evidence type="ECO:0000313" key="2">
    <source>
        <dbReference type="EMBL" id="PAF27401.1"/>
    </source>
</evidence>
<dbReference type="CDD" id="cd24023">
    <property type="entry name" value="ASKHA_NBD_ParM_Alp7A-like"/>
    <property type="match status" value="1"/>
</dbReference>
<feature type="domain" description="Actin homologue MreB-like C-terminal" evidence="1">
    <location>
        <begin position="241"/>
        <end position="358"/>
    </location>
</feature>
<protein>
    <recommendedName>
        <fullName evidence="1">Actin homologue MreB-like C-terminal domain-containing protein</fullName>
    </recommendedName>
</protein>
<dbReference type="EMBL" id="NPBS01000014">
    <property type="protein sequence ID" value="PAF27401.1"/>
    <property type="molecule type" value="Genomic_DNA"/>
</dbReference>
<dbReference type="Pfam" id="PF21522">
    <property type="entry name" value="MreB-like_C"/>
    <property type="match status" value="1"/>
</dbReference>
<organism evidence="2 3">
    <name type="scientific">Shouchella clausii</name>
    <name type="common">Alkalihalobacillus clausii</name>
    <dbReference type="NCBI Taxonomy" id="79880"/>
    <lineage>
        <taxon>Bacteria</taxon>
        <taxon>Bacillati</taxon>
        <taxon>Bacillota</taxon>
        <taxon>Bacilli</taxon>
        <taxon>Bacillales</taxon>
        <taxon>Bacillaceae</taxon>
        <taxon>Shouchella</taxon>
    </lineage>
</organism>
<sequence>MTAKPIVAGLDLGNGYVKANINGLVRVFPSIAVKQFNTGHHTPLTEDELGVFMKDIINQMDLSFSSPLVRSTERRLFGERALKSGLNLEEFDVFARTGKSEVDLSGVLALGTIAADRLYEFYEKNESLPASGKLKVKVDLATALPIGEHKLHAKTYRQKYVNEGAPHIVTFHNFERPVHVEILFEHVYVANEGESAQYGLMLAKDDFLEMIRREAVKRFPNGELDGITGKDLVSAKNTLGIDIGEGTIDFAVFSNGKFNPDASSTMNQGYGSVLESTLTKLQDEGYPYKSRKELSEFLHNDPSPFTKRKWTHVKNVNQSEENRFGDVVSSEVSKVFSRVGGFTEVIFVFGGGATPLEWSLFQKLQSRVAEFGDDNLLPIVYLDSDFSRFLNVQGLYQVAQRLRQAADSGVKKQVVKAK</sequence>
<dbReference type="RefSeq" id="WP_095327813.1">
    <property type="nucleotide sequence ID" value="NZ_NPBS01000014.1"/>
</dbReference>
<evidence type="ECO:0000259" key="1">
    <source>
        <dbReference type="Pfam" id="PF21522"/>
    </source>
</evidence>
<dbReference type="InterPro" id="IPR049067">
    <property type="entry name" value="MreB-like_C"/>
</dbReference>
<gene>
    <name evidence="2" type="ORF">CHH61_03520</name>
</gene>
<dbReference type="Gene3D" id="3.30.420.40">
    <property type="match status" value="2"/>
</dbReference>
<proteinExistence type="predicted"/>
<comment type="caution">
    <text evidence="2">The sequence shown here is derived from an EMBL/GenBank/DDBJ whole genome shotgun (WGS) entry which is preliminary data.</text>
</comment>
<reference evidence="2 3" key="1">
    <citation type="submission" date="2017-07" db="EMBL/GenBank/DDBJ databases">
        <title>Isolation and whole genome analysis of endospore-forming bacteria from heroin.</title>
        <authorList>
            <person name="Kalinowski J."/>
            <person name="Ahrens B."/>
            <person name="Al-Dilaimi A."/>
            <person name="Winkler A."/>
            <person name="Wibberg D."/>
            <person name="Schleenbecker U."/>
            <person name="Ruckert C."/>
            <person name="Wolfel R."/>
            <person name="Grass G."/>
        </authorList>
    </citation>
    <scope>NUCLEOTIDE SEQUENCE [LARGE SCALE GENOMIC DNA]</scope>
    <source>
        <strain evidence="2 3">7523-2</strain>
    </source>
</reference>
<accession>A0A268S6U4</accession>